<name>A0ABV0F1F7_9ENTE</name>
<evidence type="ECO:0000313" key="3">
    <source>
        <dbReference type="Proteomes" id="UP001429357"/>
    </source>
</evidence>
<evidence type="ECO:0000256" key="1">
    <source>
        <dbReference type="SAM" id="Coils"/>
    </source>
</evidence>
<comment type="caution">
    <text evidence="2">The sequence shown here is derived from an EMBL/GenBank/DDBJ whole genome shotgun (WGS) entry which is preliminary data.</text>
</comment>
<gene>
    <name evidence="2" type="ORF">BAU18_001483</name>
</gene>
<protein>
    <submittedName>
        <fullName evidence="2">V/A-type H+/Na+-transporting ATPase subunit E</fullName>
    </submittedName>
</protein>
<dbReference type="RefSeq" id="WP_161869185.1">
    <property type="nucleotide sequence ID" value="NZ_MAEI02000001.1"/>
</dbReference>
<proteinExistence type="predicted"/>
<reference evidence="2" key="1">
    <citation type="submission" date="2016-06" db="EMBL/GenBank/DDBJ databases">
        <authorList>
            <person name="Van Tyne D."/>
        </authorList>
    </citation>
    <scope>NUCLEOTIDE SEQUENCE</scope>
    <source>
        <strain evidence="2">JM9A</strain>
    </source>
</reference>
<sequence length="195" mass="22424">MDAIDKIIEEINKQAQDNRDRFENEEIAAIDGWFMAESETATENHRQQQAKQLKDLEQRFKQLRSRQQMDVRQDSLVEKQRYLDRLFEEAYEKMASWDKGTIQAFATLSLKQLPITEEGILLPSGPHATAALDASFVTAIQKELDYQLRLGEALTANEEGFVVDVAGVQYNFLYRDLLNEQRSATGNEMSQKLFG</sequence>
<keyword evidence="3" id="KW-1185">Reference proteome</keyword>
<feature type="coiled-coil region" evidence="1">
    <location>
        <begin position="8"/>
        <end position="66"/>
    </location>
</feature>
<organism evidence="2 3">
    <name type="scientific">Enterococcus diestrammenae</name>
    <dbReference type="NCBI Taxonomy" id="1155073"/>
    <lineage>
        <taxon>Bacteria</taxon>
        <taxon>Bacillati</taxon>
        <taxon>Bacillota</taxon>
        <taxon>Bacilli</taxon>
        <taxon>Lactobacillales</taxon>
        <taxon>Enterococcaceae</taxon>
        <taxon>Enterococcus</taxon>
    </lineage>
</organism>
<dbReference type="EMBL" id="MAEI02000001">
    <property type="protein sequence ID" value="MEO1781890.1"/>
    <property type="molecule type" value="Genomic_DNA"/>
</dbReference>
<keyword evidence="1" id="KW-0175">Coiled coil</keyword>
<accession>A0ABV0F1F7</accession>
<reference evidence="2" key="2">
    <citation type="submission" date="2024-02" db="EMBL/GenBank/DDBJ databases">
        <title>The Genome Sequence of Enterococcus diestrammenae JM9A.</title>
        <authorList>
            <person name="Earl A."/>
            <person name="Manson A."/>
            <person name="Gilmore M."/>
            <person name="Sanders J."/>
            <person name="Shea T."/>
            <person name="Howe W."/>
            <person name="Livny J."/>
            <person name="Cuomo C."/>
            <person name="Neafsey D."/>
            <person name="Birren B."/>
        </authorList>
    </citation>
    <scope>NUCLEOTIDE SEQUENCE</scope>
    <source>
        <strain evidence="2">JM9A</strain>
    </source>
</reference>
<evidence type="ECO:0000313" key="2">
    <source>
        <dbReference type="EMBL" id="MEO1781890.1"/>
    </source>
</evidence>
<dbReference type="Proteomes" id="UP001429357">
    <property type="component" value="Unassembled WGS sequence"/>
</dbReference>